<organism evidence="2 3">
    <name type="scientific">Strongylocentrotus purpuratus</name>
    <name type="common">Purple sea urchin</name>
    <dbReference type="NCBI Taxonomy" id="7668"/>
    <lineage>
        <taxon>Eukaryota</taxon>
        <taxon>Metazoa</taxon>
        <taxon>Echinodermata</taxon>
        <taxon>Eleutherozoa</taxon>
        <taxon>Echinozoa</taxon>
        <taxon>Echinoidea</taxon>
        <taxon>Euechinoidea</taxon>
        <taxon>Echinacea</taxon>
        <taxon>Camarodonta</taxon>
        <taxon>Echinidea</taxon>
        <taxon>Strongylocentrotidae</taxon>
        <taxon>Strongylocentrotus</taxon>
    </lineage>
</organism>
<dbReference type="InParanoid" id="A0A7M7N8G9"/>
<reference evidence="2" key="2">
    <citation type="submission" date="2021-01" db="UniProtKB">
        <authorList>
            <consortium name="EnsemblMetazoa"/>
        </authorList>
    </citation>
    <scope>IDENTIFICATION</scope>
</reference>
<feature type="compositionally biased region" description="Basic residues" evidence="1">
    <location>
        <begin position="576"/>
        <end position="585"/>
    </location>
</feature>
<dbReference type="GO" id="GO:0003677">
    <property type="term" value="F:DNA binding"/>
    <property type="evidence" value="ECO:0007669"/>
    <property type="project" value="InterPro"/>
</dbReference>
<proteinExistence type="predicted"/>
<keyword evidence="3" id="KW-1185">Reference proteome</keyword>
<evidence type="ECO:0000256" key="1">
    <source>
        <dbReference type="SAM" id="MobiDB-lite"/>
    </source>
</evidence>
<name>A0A7M7N8G9_STRPU</name>
<dbReference type="GO" id="GO:0015074">
    <property type="term" value="P:DNA integration"/>
    <property type="evidence" value="ECO:0007669"/>
    <property type="project" value="InterPro"/>
</dbReference>
<dbReference type="RefSeq" id="XP_030832815.1">
    <property type="nucleotide sequence ID" value="XM_030976955.1"/>
</dbReference>
<dbReference type="OrthoDB" id="5376140at2759"/>
<dbReference type="AlphaFoldDB" id="A0A7M7N8G9"/>
<dbReference type="GO" id="GO:0006310">
    <property type="term" value="P:DNA recombination"/>
    <property type="evidence" value="ECO:0007669"/>
    <property type="project" value="InterPro"/>
</dbReference>
<dbReference type="EnsemblMetazoa" id="XM_030976955">
    <property type="protein sequence ID" value="XP_030832815"/>
    <property type="gene ID" value="LOC115920652"/>
</dbReference>
<dbReference type="PANTHER" id="PTHR33480">
    <property type="entry name" value="SET DOMAIN-CONTAINING PROTEIN-RELATED"/>
    <property type="match status" value="1"/>
</dbReference>
<dbReference type="OMA" id="THEDEYC"/>
<protein>
    <submittedName>
        <fullName evidence="2">Uncharacterized protein</fullName>
    </submittedName>
</protein>
<evidence type="ECO:0000313" key="3">
    <source>
        <dbReference type="Proteomes" id="UP000007110"/>
    </source>
</evidence>
<dbReference type="InterPro" id="IPR013762">
    <property type="entry name" value="Integrase-like_cat_sf"/>
</dbReference>
<sequence length="681" mass="77460">MAFPKKSKNRRDLLELLRNKGNHAHNLQVLREGKGLLIPFKRPTYETPVKDYLPCTQCYAWYVRSDLWKHRKKCVGSAQSGSGSFQSQCSMLLPMPKEVPVRLRDEVFSRMTHDDVSLAVRHDDLIIKLGGHLLSKFQDSNNHYNYVGQKLREMGRLLLQMRSIRPSINCLSDTIDPKVFDDVVRAVNKIAGLDESSGKYKTPSLALKVGHSLKKCSRFLMAEALKNGDTGQKERAEQFGELCSLEWAEKVSTGALKTLYTAKRNRPTIIPLSSDIQSVHNTIQHQMQESMTHITAGSVSSDDFSRLGQAMLAQTVLFNRKRSGEVERMTVENYKKRTGDLNKDVLQGLNKLEKELCKKLTRVEIPGKRGRTVPVLLTQEMKEALDVLAEESIRQDAGVLESNMYLFARPGCTTPYRGCDAVRKFARMSKAEHPENITSTQLRKHVATMSQILCLKDNELDVLATFMGHNIKVHREYYRLPENTLQVAKIAKILLLMEKGQMNKCSGMSLDSINVDLNEACEEDNNPDGDIQEDDTPDVDSQEVDTPDGDSQEVDTPEEGHNPDGDIQEEPPVKRDRTKSHRIAKRSRELSDERDGPPGSMEPKSSHPVAKRSKAERITWTAAQHHAVDTFFKRNYRTFQIPGKEECEECRNKYPELATLPWTKIKYRVYNIIKQNKLKSH</sequence>
<dbReference type="GeneID" id="115920652"/>
<accession>A0A7M7N8G9</accession>
<dbReference type="PANTHER" id="PTHR33480:SF1">
    <property type="entry name" value="TYR RECOMBINASE DOMAIN-CONTAINING PROTEIN"/>
    <property type="match status" value="1"/>
</dbReference>
<reference evidence="3" key="1">
    <citation type="submission" date="2015-02" db="EMBL/GenBank/DDBJ databases">
        <title>Genome sequencing for Strongylocentrotus purpuratus.</title>
        <authorList>
            <person name="Murali S."/>
            <person name="Liu Y."/>
            <person name="Vee V."/>
            <person name="English A."/>
            <person name="Wang M."/>
            <person name="Skinner E."/>
            <person name="Han Y."/>
            <person name="Muzny D.M."/>
            <person name="Worley K.C."/>
            <person name="Gibbs R.A."/>
        </authorList>
    </citation>
    <scope>NUCLEOTIDE SEQUENCE</scope>
</reference>
<dbReference type="Proteomes" id="UP000007110">
    <property type="component" value="Unassembled WGS sequence"/>
</dbReference>
<feature type="compositionally biased region" description="Basic and acidic residues" evidence="1">
    <location>
        <begin position="586"/>
        <end position="596"/>
    </location>
</feature>
<feature type="compositionally biased region" description="Acidic residues" evidence="1">
    <location>
        <begin position="520"/>
        <end position="557"/>
    </location>
</feature>
<dbReference type="Gene3D" id="1.10.443.10">
    <property type="entry name" value="Intergrase catalytic core"/>
    <property type="match status" value="1"/>
</dbReference>
<feature type="region of interest" description="Disordered" evidence="1">
    <location>
        <begin position="520"/>
        <end position="615"/>
    </location>
</feature>
<evidence type="ECO:0000313" key="2">
    <source>
        <dbReference type="EnsemblMetazoa" id="XP_030832815"/>
    </source>
</evidence>
<dbReference type="KEGG" id="spu:115920652"/>